<sequence length="770" mass="83968">MPRKTGKQAAALQREAGKWGEVPVMPPVHPSVAADATYVPLREDSESDTETGPSTGELRGAYKHKRNLDLDLILDRKLGKANKSRTKEWRDKTGKTKKARAINMHSKITSLFKPVVNPRKAALAEHQESEESDSDIEILEEFAISPVDGTNNTDIPMTDSNPLLEAFDTSDSAVVAAEPDVQMTNPDFLAEAADTFATPVAIAATPLADKSVNQSTTNEAEVKGNHTKLRHLIKTQKKALNKKEVLISNTKAASTLLDLEALSQYNDKLLELALKKIKLKTNLRTASRLLRPKLKQRLANSHPVEEASLAISHRCGRGPYFARVLWEMAAQLLSDGTMPEKHQGVGAHHESLLDNPAIREALQEWVKGTLEVDQGGFIGRLTTNMSTTIRYCYQYDDNGVDDTLQETSPVLKDGEKIHYVIAHDECCVHAGDMSNFEWMREGEQPLRQKSRGQLVHVSDFILEHCGRLALTPDEVEAQLSLLKEPLPPSSVPPLVLNPALFSETSATAPPSAKGKGRGKAKAKEPAAKPVQGRTYAENDWTPPPPPAPFSAYQIPVFDARCIIYPGAKNNPWWDMPQLIAQVKNAIKIFNVKYPNGVAVFVFDCSSAHEAYSADALLAHKMNRGPAGKQPHMHDTIIPSTGGPQAMVFPDNYTGLDSAGNPLAGQPKGMEQVLRERGILAQFATEHPGKKLVGVCATCKLSKAAQEKALKDAKSQQEEGENGGQGLNLRQSAYAVKLYSSHRRIPTSAHTNPKILARASVPAVSAGGNPT</sequence>
<accession>A0AAD7AQP7</accession>
<dbReference type="PANTHER" id="PTHR35871:SF1">
    <property type="entry name" value="CXC1-LIKE CYSTEINE CLUSTER ASSOCIATED WITH KDZ TRANSPOSASES DOMAIN-CONTAINING PROTEIN"/>
    <property type="match status" value="1"/>
</dbReference>
<gene>
    <name evidence="2" type="ORF">DFH08DRAFT_797235</name>
</gene>
<feature type="region of interest" description="Disordered" evidence="1">
    <location>
        <begin position="1"/>
        <end position="59"/>
    </location>
</feature>
<keyword evidence="3" id="KW-1185">Reference proteome</keyword>
<evidence type="ECO:0000313" key="3">
    <source>
        <dbReference type="Proteomes" id="UP001218218"/>
    </source>
</evidence>
<evidence type="ECO:0000256" key="1">
    <source>
        <dbReference type="SAM" id="MobiDB-lite"/>
    </source>
</evidence>
<dbReference type="AlphaFoldDB" id="A0AAD7AQP7"/>
<dbReference type="Proteomes" id="UP001218218">
    <property type="component" value="Unassembled WGS sequence"/>
</dbReference>
<dbReference type="EMBL" id="JARIHO010000002">
    <property type="protein sequence ID" value="KAJ7366233.1"/>
    <property type="molecule type" value="Genomic_DNA"/>
</dbReference>
<reference evidence="2" key="1">
    <citation type="submission" date="2023-03" db="EMBL/GenBank/DDBJ databases">
        <title>Massive genome expansion in bonnet fungi (Mycena s.s.) driven by repeated elements and novel gene families across ecological guilds.</title>
        <authorList>
            <consortium name="Lawrence Berkeley National Laboratory"/>
            <person name="Harder C.B."/>
            <person name="Miyauchi S."/>
            <person name="Viragh M."/>
            <person name="Kuo A."/>
            <person name="Thoen E."/>
            <person name="Andreopoulos B."/>
            <person name="Lu D."/>
            <person name="Skrede I."/>
            <person name="Drula E."/>
            <person name="Henrissat B."/>
            <person name="Morin E."/>
            <person name="Kohler A."/>
            <person name="Barry K."/>
            <person name="LaButti K."/>
            <person name="Morin E."/>
            <person name="Salamov A."/>
            <person name="Lipzen A."/>
            <person name="Mereny Z."/>
            <person name="Hegedus B."/>
            <person name="Baldrian P."/>
            <person name="Stursova M."/>
            <person name="Weitz H."/>
            <person name="Taylor A."/>
            <person name="Grigoriev I.V."/>
            <person name="Nagy L.G."/>
            <person name="Martin F."/>
            <person name="Kauserud H."/>
        </authorList>
    </citation>
    <scope>NUCLEOTIDE SEQUENCE</scope>
    <source>
        <strain evidence="2">CBHHK002</strain>
    </source>
</reference>
<organism evidence="2 3">
    <name type="scientific">Mycena albidolilacea</name>
    <dbReference type="NCBI Taxonomy" id="1033008"/>
    <lineage>
        <taxon>Eukaryota</taxon>
        <taxon>Fungi</taxon>
        <taxon>Dikarya</taxon>
        <taxon>Basidiomycota</taxon>
        <taxon>Agaricomycotina</taxon>
        <taxon>Agaricomycetes</taxon>
        <taxon>Agaricomycetidae</taxon>
        <taxon>Agaricales</taxon>
        <taxon>Marasmiineae</taxon>
        <taxon>Mycenaceae</taxon>
        <taxon>Mycena</taxon>
    </lineage>
</organism>
<comment type="caution">
    <text evidence="2">The sequence shown here is derived from an EMBL/GenBank/DDBJ whole genome shotgun (WGS) entry which is preliminary data.</text>
</comment>
<dbReference type="PANTHER" id="PTHR35871">
    <property type="entry name" value="EXPRESSED PROTEIN"/>
    <property type="match status" value="1"/>
</dbReference>
<name>A0AAD7AQP7_9AGAR</name>
<protein>
    <submittedName>
        <fullName evidence="2">Uncharacterized protein</fullName>
    </submittedName>
</protein>
<evidence type="ECO:0000313" key="2">
    <source>
        <dbReference type="EMBL" id="KAJ7366233.1"/>
    </source>
</evidence>
<feature type="region of interest" description="Disordered" evidence="1">
    <location>
        <begin position="505"/>
        <end position="541"/>
    </location>
</feature>
<proteinExistence type="predicted"/>